<keyword evidence="2" id="KW-1185">Reference proteome</keyword>
<evidence type="ECO:0000313" key="1">
    <source>
        <dbReference type="EMBL" id="MDX8047201.1"/>
    </source>
</evidence>
<gene>
    <name evidence="1" type="ORF">SH601_14530</name>
</gene>
<keyword evidence="1" id="KW-0012">Acyltransferase</keyword>
<evidence type="ECO:0000313" key="2">
    <source>
        <dbReference type="Proteomes" id="UP001277972"/>
    </source>
</evidence>
<dbReference type="EC" id="2.3.1.-" evidence="1"/>
<organism evidence="1 2">
    <name type="scientific">Gracilibacillus pellucidus</name>
    <dbReference type="NCBI Taxonomy" id="3095368"/>
    <lineage>
        <taxon>Bacteria</taxon>
        <taxon>Bacillati</taxon>
        <taxon>Bacillota</taxon>
        <taxon>Bacilli</taxon>
        <taxon>Bacillales</taxon>
        <taxon>Bacillaceae</taxon>
        <taxon>Gracilibacillus</taxon>
    </lineage>
</organism>
<name>A0ACC6M8L3_9BACI</name>
<protein>
    <submittedName>
        <fullName evidence="1">GNAT family N-acetyltransferase</fullName>
        <ecNumber evidence="1">2.3.1.-</ecNumber>
    </submittedName>
</protein>
<dbReference type="EMBL" id="JAWZSR010000009">
    <property type="protein sequence ID" value="MDX8047201.1"/>
    <property type="molecule type" value="Genomic_DNA"/>
</dbReference>
<keyword evidence="1" id="KW-0808">Transferase</keyword>
<dbReference type="Proteomes" id="UP001277972">
    <property type="component" value="Unassembled WGS sequence"/>
</dbReference>
<proteinExistence type="predicted"/>
<accession>A0ACC6M8L3</accession>
<sequence>MITELNKDEFSKCKHLINSQGQIEVKAVVGGINPARIFVDNRDYPNSGLIWLGNNDGFLFIGNEENNEFNRELNEFVDKVIVPEAQKIGLKWFEVMGNHPNWNKSIEKIFQHRHLGSWNQRVYVLEEADYNQHTEPIIEQEYSVHKISQSFYDENKDKYHNFPFLENRILESWSSIESFLNKGIGYVLVYEHTIVSVCISGFVADNVHCIDIETLAEHQRKKLAQKLAHMFVKECLDKGMIPYWDCTEVNKPSIAVAENVGFKRQFNYVGYEFSLE</sequence>
<comment type="caution">
    <text evidence="1">The sequence shown here is derived from an EMBL/GenBank/DDBJ whole genome shotgun (WGS) entry which is preliminary data.</text>
</comment>
<reference evidence="1" key="1">
    <citation type="submission" date="2023-11" db="EMBL/GenBank/DDBJ databases">
        <title>Gracilibacillus pellucida a moderately halophilic bacterium isolated from saline soil in Xinjiang province.</title>
        <authorList>
            <person name="Zhang Z."/>
            <person name="Tan F."/>
            <person name="Wang Y."/>
            <person name="Xia M."/>
        </authorList>
    </citation>
    <scope>NUCLEOTIDE SEQUENCE</scope>
    <source>
        <strain evidence="1">S3-1-1</strain>
    </source>
</reference>